<feature type="region of interest" description="Disordered" evidence="3">
    <location>
        <begin position="424"/>
        <end position="444"/>
    </location>
</feature>
<proteinExistence type="inferred from homology"/>
<dbReference type="InterPro" id="IPR018202">
    <property type="entry name" value="Ser_caboxypep_ser_AS"/>
</dbReference>
<keyword evidence="2" id="KW-0378">Hydrolase</keyword>
<gene>
    <name evidence="4" type="ORF">POBO1169_LOCUS7782</name>
</gene>
<dbReference type="EMBL" id="HBFA01015136">
    <property type="protein sequence ID" value="CAD8664411.1"/>
    <property type="molecule type" value="Transcribed_RNA"/>
</dbReference>
<accession>A0A7S0NA43</accession>
<evidence type="ECO:0000256" key="3">
    <source>
        <dbReference type="SAM" id="MobiDB-lite"/>
    </source>
</evidence>
<name>A0A7S0NA43_9CHLO</name>
<dbReference type="PROSITE" id="PS00560">
    <property type="entry name" value="CARBOXYPEPT_SER_HIS"/>
    <property type="match status" value="1"/>
</dbReference>
<dbReference type="Pfam" id="PF00450">
    <property type="entry name" value="Peptidase_S10"/>
    <property type="match status" value="1"/>
</dbReference>
<comment type="similarity">
    <text evidence="1 2">Belongs to the peptidase S10 family.</text>
</comment>
<keyword evidence="2" id="KW-0645">Protease</keyword>
<dbReference type="GO" id="GO:0004185">
    <property type="term" value="F:serine-type carboxypeptidase activity"/>
    <property type="evidence" value="ECO:0007669"/>
    <property type="project" value="UniProtKB-UniRule"/>
</dbReference>
<dbReference type="GO" id="GO:0006508">
    <property type="term" value="P:proteolysis"/>
    <property type="evidence" value="ECO:0007669"/>
    <property type="project" value="UniProtKB-KW"/>
</dbReference>
<evidence type="ECO:0000256" key="1">
    <source>
        <dbReference type="ARBA" id="ARBA00009431"/>
    </source>
</evidence>
<dbReference type="SUPFAM" id="SSF53474">
    <property type="entry name" value="alpha/beta-Hydrolases"/>
    <property type="match status" value="1"/>
</dbReference>
<dbReference type="AlphaFoldDB" id="A0A7S0NA43"/>
<dbReference type="PANTHER" id="PTHR11802:SF449">
    <property type="entry name" value="CARBOXYPEPTIDASE"/>
    <property type="match status" value="1"/>
</dbReference>
<dbReference type="InterPro" id="IPR001563">
    <property type="entry name" value="Peptidase_S10"/>
</dbReference>
<dbReference type="PANTHER" id="PTHR11802">
    <property type="entry name" value="SERINE PROTEASE FAMILY S10 SERINE CARBOXYPEPTIDASE"/>
    <property type="match status" value="1"/>
</dbReference>
<dbReference type="PRINTS" id="PR00724">
    <property type="entry name" value="CRBOXYPTASEC"/>
</dbReference>
<sequence>MTRSFRVLTRLAAVVACVGLLTGSVVESRQLNIHESDTYIAGYVTVDTPSTAGEIFYWFCPPRDGNVSAPLNLWIQGGPGSSGIAWGLLKEHGPYELKDGALVRRELAWNNNHAVLYVDQPVGTGYSIAKNASTYAQDEHAIAEGLLDFMYKWYALGHWNKSNPFFITGESYAGHYVPAFAHHIVSVGATLNLQGVAIGDGFTDPQEQVLTKPLQAYGFSLIDRDQLKLAQKLSETSSQKCAKGDYLGALRARSAMESLVSQSGINLYDVRIFGDYSEDDVKTWLNQPEVKAKLNVPADRRWHTDPEVGAALEDDYMRSWGGVIPDLVNALPHGVLLYQGQFDWKDGVTSNQAWLSKLDWPDKEAFNSANRTTWYVDGKPKGWIKSAGKLIELVVGGAGHMVPMDQPEAALDMVTRFIQGQPFDDSSRAADDNTDSNSSSQGEVSVVAARLGRAEFNIVI</sequence>
<organism evidence="4">
    <name type="scientific">Pyramimonas obovata</name>
    <dbReference type="NCBI Taxonomy" id="1411642"/>
    <lineage>
        <taxon>Eukaryota</taxon>
        <taxon>Viridiplantae</taxon>
        <taxon>Chlorophyta</taxon>
        <taxon>Pyramimonadophyceae</taxon>
        <taxon>Pyramimonadales</taxon>
        <taxon>Pyramimonadaceae</taxon>
        <taxon>Pyramimonas</taxon>
        <taxon>Pyramimonas incertae sedis</taxon>
    </lineage>
</organism>
<keyword evidence="2" id="KW-0121">Carboxypeptidase</keyword>
<reference evidence="4" key="1">
    <citation type="submission" date="2021-01" db="EMBL/GenBank/DDBJ databases">
        <authorList>
            <person name="Corre E."/>
            <person name="Pelletier E."/>
            <person name="Niang G."/>
            <person name="Scheremetjew M."/>
            <person name="Finn R."/>
            <person name="Kale V."/>
            <person name="Holt S."/>
            <person name="Cochrane G."/>
            <person name="Meng A."/>
            <person name="Brown T."/>
            <person name="Cohen L."/>
        </authorList>
    </citation>
    <scope>NUCLEOTIDE SEQUENCE</scope>
    <source>
        <strain evidence="4">CCMP722</strain>
    </source>
</reference>
<dbReference type="InterPro" id="IPR033124">
    <property type="entry name" value="Ser_caboxypep_his_AS"/>
</dbReference>
<dbReference type="PROSITE" id="PS00131">
    <property type="entry name" value="CARBOXYPEPT_SER_SER"/>
    <property type="match status" value="1"/>
</dbReference>
<protein>
    <recommendedName>
        <fullName evidence="2">Carboxypeptidase</fullName>
        <ecNumber evidence="2">3.4.16.-</ecNumber>
    </recommendedName>
</protein>
<dbReference type="EC" id="3.4.16.-" evidence="2"/>
<evidence type="ECO:0000313" key="4">
    <source>
        <dbReference type="EMBL" id="CAD8664411.1"/>
    </source>
</evidence>
<dbReference type="Gene3D" id="3.40.50.1820">
    <property type="entry name" value="alpha/beta hydrolase"/>
    <property type="match status" value="1"/>
</dbReference>
<evidence type="ECO:0000256" key="2">
    <source>
        <dbReference type="RuleBase" id="RU361156"/>
    </source>
</evidence>
<dbReference type="InterPro" id="IPR029058">
    <property type="entry name" value="AB_hydrolase_fold"/>
</dbReference>